<protein>
    <recommendedName>
        <fullName evidence="4">Transmembrane protein</fullName>
    </recommendedName>
</protein>
<feature type="transmembrane region" description="Helical" evidence="1">
    <location>
        <begin position="108"/>
        <end position="129"/>
    </location>
</feature>
<feature type="transmembrane region" description="Helical" evidence="1">
    <location>
        <begin position="83"/>
        <end position="102"/>
    </location>
</feature>
<evidence type="ECO:0008006" key="4">
    <source>
        <dbReference type="Google" id="ProtNLM"/>
    </source>
</evidence>
<keyword evidence="1" id="KW-0812">Transmembrane</keyword>
<dbReference type="RefSeq" id="WP_146766044.1">
    <property type="nucleotide sequence ID" value="NZ_UAUF01000010.1"/>
</dbReference>
<accession>A0A2X2CHB0</accession>
<feature type="transmembrane region" description="Helical" evidence="1">
    <location>
        <begin position="52"/>
        <end position="71"/>
    </location>
</feature>
<proteinExistence type="predicted"/>
<dbReference type="EMBL" id="UAUF01000010">
    <property type="protein sequence ID" value="SPZ05046.1"/>
    <property type="molecule type" value="Genomic_DNA"/>
</dbReference>
<gene>
    <name evidence="2" type="ORF">NCTC11842_01560</name>
</gene>
<evidence type="ECO:0000313" key="3">
    <source>
        <dbReference type="Proteomes" id="UP000250443"/>
    </source>
</evidence>
<sequence>MVSTLKRITLFMWALLVLLPISLLSGLLGLAEIAASVSLALAGKLYTLVGVIFMIMAYISLVCAWLIYYEWIGPNPHFTRRRWKGVGLMLGIVAAAWLAMGLQGPFDAGAIFAAASIISALALIIALCLDKRAELIHAANYVESEPNLRKV</sequence>
<organism evidence="2 3">
    <name type="scientific">Pseudomonas luteola</name>
    <dbReference type="NCBI Taxonomy" id="47886"/>
    <lineage>
        <taxon>Bacteria</taxon>
        <taxon>Pseudomonadati</taxon>
        <taxon>Pseudomonadota</taxon>
        <taxon>Gammaproteobacteria</taxon>
        <taxon>Pseudomonadales</taxon>
        <taxon>Pseudomonadaceae</taxon>
        <taxon>Pseudomonas</taxon>
    </lineage>
</organism>
<dbReference type="Proteomes" id="UP000250443">
    <property type="component" value="Unassembled WGS sequence"/>
</dbReference>
<keyword evidence="1" id="KW-0472">Membrane</keyword>
<reference evidence="2 3" key="1">
    <citation type="submission" date="2018-06" db="EMBL/GenBank/DDBJ databases">
        <authorList>
            <consortium name="Pathogen Informatics"/>
            <person name="Doyle S."/>
        </authorList>
    </citation>
    <scope>NUCLEOTIDE SEQUENCE [LARGE SCALE GENOMIC DNA]</scope>
    <source>
        <strain evidence="2 3">NCTC11842</strain>
    </source>
</reference>
<evidence type="ECO:0000256" key="1">
    <source>
        <dbReference type="SAM" id="Phobius"/>
    </source>
</evidence>
<dbReference type="AlphaFoldDB" id="A0A2X2CHB0"/>
<keyword evidence="1" id="KW-1133">Transmembrane helix</keyword>
<name>A0A2X2CHB0_PSELU</name>
<evidence type="ECO:0000313" key="2">
    <source>
        <dbReference type="EMBL" id="SPZ05046.1"/>
    </source>
</evidence>